<dbReference type="Gene3D" id="3.40.1190.10">
    <property type="entry name" value="Mur-like, catalytic domain"/>
    <property type="match status" value="1"/>
</dbReference>
<evidence type="ECO:0000313" key="4">
    <source>
        <dbReference type="Proteomes" id="UP001108123"/>
    </source>
</evidence>
<proteinExistence type="predicted"/>
<dbReference type="OrthoDB" id="1706403at2"/>
<reference evidence="1" key="2">
    <citation type="submission" date="2022-01" db="EMBL/GenBank/DDBJ databases">
        <title>Collection of gut derived symbiotic bacterial strains cultured from healthy donors.</title>
        <authorList>
            <person name="Lin H."/>
            <person name="Kohout C."/>
            <person name="Waligurski E."/>
            <person name="Pamer E.G."/>
        </authorList>
    </citation>
    <scope>NUCLEOTIDE SEQUENCE</scope>
    <source>
        <strain evidence="1">MSK.14.39</strain>
    </source>
</reference>
<dbReference type="AlphaFoldDB" id="A0A844FIC7"/>
<reference evidence="2 3" key="1">
    <citation type="submission" date="2019-08" db="EMBL/GenBank/DDBJ databases">
        <title>In-depth cultivation of the pig gut microbiome towards novel bacterial diversity and tailored functional studies.</title>
        <authorList>
            <person name="Wylensek D."/>
            <person name="Hitch T.C.A."/>
            <person name="Clavel T."/>
        </authorList>
    </citation>
    <scope>NUCLEOTIDE SEQUENCE [LARGE SCALE GENOMIC DNA]</scope>
    <source>
        <strain evidence="2 3">Med78-601-WT-4W-RMD-3</strain>
    </source>
</reference>
<dbReference type="SUPFAM" id="SSF53623">
    <property type="entry name" value="MurD-like peptide ligases, catalytic domain"/>
    <property type="match status" value="1"/>
</dbReference>
<keyword evidence="4" id="KW-1185">Reference proteome</keyword>
<name>A0A844FIC7_9FIRM</name>
<dbReference type="EMBL" id="VULR01000011">
    <property type="protein sequence ID" value="MSS43764.1"/>
    <property type="molecule type" value="Genomic_DNA"/>
</dbReference>
<dbReference type="GO" id="GO:0005524">
    <property type="term" value="F:ATP binding"/>
    <property type="evidence" value="ECO:0007669"/>
    <property type="project" value="InterPro"/>
</dbReference>
<dbReference type="EMBL" id="JAKNID010000049">
    <property type="protein sequence ID" value="MCG4565749.1"/>
    <property type="molecule type" value="Genomic_DNA"/>
</dbReference>
<gene>
    <name evidence="2" type="ORF">FYJ27_08490</name>
    <name evidence="1" type="ORF">L0P62_09840</name>
</gene>
<evidence type="ECO:0000313" key="3">
    <source>
        <dbReference type="Proteomes" id="UP000462760"/>
    </source>
</evidence>
<evidence type="ECO:0008006" key="5">
    <source>
        <dbReference type="Google" id="ProtNLM"/>
    </source>
</evidence>
<dbReference type="RefSeq" id="WP_154484442.1">
    <property type="nucleotide sequence ID" value="NZ_JAHLOA010000012.1"/>
</dbReference>
<dbReference type="InterPro" id="IPR036615">
    <property type="entry name" value="Mur_ligase_C_dom_sf"/>
</dbReference>
<dbReference type="GO" id="GO:0016881">
    <property type="term" value="F:acid-amino acid ligase activity"/>
    <property type="evidence" value="ECO:0007669"/>
    <property type="project" value="InterPro"/>
</dbReference>
<dbReference type="SUPFAM" id="SSF53244">
    <property type="entry name" value="MurD-like peptide ligases, peptide-binding domain"/>
    <property type="match status" value="1"/>
</dbReference>
<dbReference type="InterPro" id="IPR036565">
    <property type="entry name" value="Mur-like_cat_sf"/>
</dbReference>
<comment type="caution">
    <text evidence="2">The sequence shown here is derived from an EMBL/GenBank/DDBJ whole genome shotgun (WGS) entry which is preliminary data.</text>
</comment>
<evidence type="ECO:0000313" key="1">
    <source>
        <dbReference type="EMBL" id="MCG4565749.1"/>
    </source>
</evidence>
<organism evidence="2 3">
    <name type="scientific">Anaerosalibacter bizertensis</name>
    <dbReference type="NCBI Taxonomy" id="932217"/>
    <lineage>
        <taxon>Bacteria</taxon>
        <taxon>Bacillati</taxon>
        <taxon>Bacillota</taxon>
        <taxon>Tissierellia</taxon>
        <taxon>Tissierellales</taxon>
        <taxon>Sporanaerobacteraceae</taxon>
        <taxon>Anaerosalibacter</taxon>
    </lineage>
</organism>
<evidence type="ECO:0000313" key="2">
    <source>
        <dbReference type="EMBL" id="MSS43764.1"/>
    </source>
</evidence>
<dbReference type="Proteomes" id="UP001108123">
    <property type="component" value="Unassembled WGS sequence"/>
</dbReference>
<dbReference type="Proteomes" id="UP000462760">
    <property type="component" value="Unassembled WGS sequence"/>
</dbReference>
<protein>
    <recommendedName>
        <fullName evidence="5">Mur ligase central domain-containing protein</fullName>
    </recommendedName>
</protein>
<accession>A0A844FIC7</accession>
<sequence>MKNQKMSLIGVAEEKRGNITFGMIRDIFINSGFSLVYENKNIVFLSFNENNYIGIINFSLKNLKDLSSLGLKFNVIVYADIGYETLLSKEVKKSFASLDSIIVLNIDDENNIKLLEGNNKALVITYGLNNKATVTASSLDINNLIEFNFCLQREIKTLKGDVIEPLDFPVEINFFGKEYIYSALASIIVGLCYGLYIENIRDGLLNIKGFDRKMEKVYEGSFTIIDNFCLNPVDYSIAFENIQHLKYKDIVLLKGIEIDQGIYTIKKNLEIVLNWAPILGIRRVVFFVDKKDSLIEKNIEHLFIKNGIPYNIYYNLKHCLECELKSIEKDDIFLLLGSDLLNNSKDILLNQLNSQ</sequence>